<protein>
    <submittedName>
        <fullName evidence="1">Uncharacterized protein</fullName>
    </submittedName>
</protein>
<evidence type="ECO:0000313" key="1">
    <source>
        <dbReference type="EMBL" id="KAJ9068182.1"/>
    </source>
</evidence>
<accession>A0ACC2T0R7</accession>
<evidence type="ECO:0000313" key="2">
    <source>
        <dbReference type="Proteomes" id="UP001165960"/>
    </source>
</evidence>
<dbReference type="Proteomes" id="UP001165960">
    <property type="component" value="Unassembled WGS sequence"/>
</dbReference>
<proteinExistence type="predicted"/>
<keyword evidence="2" id="KW-1185">Reference proteome</keyword>
<sequence length="86" mass="10239">MKSTFELLVLTLDQGYAIQKTEKDLAEALERQVAELREAITTKYNLLRRIIKLSTLENKQVIYQELKEKLEKHPQKSPRWKKNLKK</sequence>
<reference evidence="1" key="1">
    <citation type="submission" date="2022-04" db="EMBL/GenBank/DDBJ databases">
        <title>Genome of the entomopathogenic fungus Entomophthora muscae.</title>
        <authorList>
            <person name="Elya C."/>
            <person name="Lovett B.R."/>
            <person name="Lee E."/>
            <person name="Macias A.M."/>
            <person name="Hajek A.E."/>
            <person name="De Bivort B.L."/>
            <person name="Kasson M.T."/>
            <person name="De Fine Licht H.H."/>
            <person name="Stajich J.E."/>
        </authorList>
    </citation>
    <scope>NUCLEOTIDE SEQUENCE</scope>
    <source>
        <strain evidence="1">Berkeley</strain>
    </source>
</reference>
<dbReference type="EMBL" id="QTSX02003773">
    <property type="protein sequence ID" value="KAJ9068182.1"/>
    <property type="molecule type" value="Genomic_DNA"/>
</dbReference>
<name>A0ACC2T0R7_9FUNG</name>
<comment type="caution">
    <text evidence="1">The sequence shown here is derived from an EMBL/GenBank/DDBJ whole genome shotgun (WGS) entry which is preliminary data.</text>
</comment>
<gene>
    <name evidence="1" type="ORF">DSO57_1031241</name>
</gene>
<organism evidence="1 2">
    <name type="scientific">Entomophthora muscae</name>
    <dbReference type="NCBI Taxonomy" id="34485"/>
    <lineage>
        <taxon>Eukaryota</taxon>
        <taxon>Fungi</taxon>
        <taxon>Fungi incertae sedis</taxon>
        <taxon>Zoopagomycota</taxon>
        <taxon>Entomophthoromycotina</taxon>
        <taxon>Entomophthoromycetes</taxon>
        <taxon>Entomophthorales</taxon>
        <taxon>Entomophthoraceae</taxon>
        <taxon>Entomophthora</taxon>
    </lineage>
</organism>